<dbReference type="EMBL" id="LSRX01000093">
    <property type="protein sequence ID" value="OLQ09630.1"/>
    <property type="molecule type" value="Genomic_DNA"/>
</dbReference>
<organism evidence="1 2">
    <name type="scientific">Symbiodinium microadriaticum</name>
    <name type="common">Dinoflagellate</name>
    <name type="synonym">Zooxanthella microadriatica</name>
    <dbReference type="NCBI Taxonomy" id="2951"/>
    <lineage>
        <taxon>Eukaryota</taxon>
        <taxon>Sar</taxon>
        <taxon>Alveolata</taxon>
        <taxon>Dinophyceae</taxon>
        <taxon>Suessiales</taxon>
        <taxon>Symbiodiniaceae</taxon>
        <taxon>Symbiodinium</taxon>
    </lineage>
</organism>
<name>A0A1Q9EQD6_SYMMI</name>
<comment type="caution">
    <text evidence="1">The sequence shown here is derived from an EMBL/GenBank/DDBJ whole genome shotgun (WGS) entry which is preliminary data.</text>
</comment>
<evidence type="ECO:0000313" key="2">
    <source>
        <dbReference type="Proteomes" id="UP000186817"/>
    </source>
</evidence>
<reference evidence="1 2" key="1">
    <citation type="submission" date="2016-02" db="EMBL/GenBank/DDBJ databases">
        <title>Genome analysis of coral dinoflagellate symbionts highlights evolutionary adaptations to a symbiotic lifestyle.</title>
        <authorList>
            <person name="Aranda M."/>
            <person name="Li Y."/>
            <person name="Liew Y.J."/>
            <person name="Baumgarten S."/>
            <person name="Simakov O."/>
            <person name="Wilson M."/>
            <person name="Piel J."/>
            <person name="Ashoor H."/>
            <person name="Bougouffa S."/>
            <person name="Bajic V.B."/>
            <person name="Ryu T."/>
            <person name="Ravasi T."/>
            <person name="Bayer T."/>
            <person name="Micklem G."/>
            <person name="Kim H."/>
            <person name="Bhak J."/>
            <person name="Lajeunesse T.C."/>
            <person name="Voolstra C.R."/>
        </authorList>
    </citation>
    <scope>NUCLEOTIDE SEQUENCE [LARGE SCALE GENOMIC DNA]</scope>
    <source>
        <strain evidence="1 2">CCMP2467</strain>
    </source>
</reference>
<gene>
    <name evidence="1" type="ORF">AK812_SmicGene6692</name>
</gene>
<accession>A0A1Q9EQD6</accession>
<keyword evidence="2" id="KW-1185">Reference proteome</keyword>
<dbReference type="OrthoDB" id="10331271at2759"/>
<sequence length="342" mass="38060">MPTVTWCEETSMAFPATHRSGSTNRAAIQKLPAMGLGQRLRLHPRWLGASFAALVLAAGSSIARRWASTAPASPSRAFVGLGTGTQGRAAGAKTPQAAYFITEEELQREPPIKKKRRKRVYLREDGEWKLISKEQPLPTPSEDPSKLLLQIDESGKALRLLEFLENAVHSPAFEMKHAVRALDTLVVQRPSLNEEDLARLGDQPGLGALVERTKAFLQQIEDEDGGLGPRWSTLLLHALAVYQDVPVLHRLVVPVAEEAAQAVPDMNNKQLARCVWAIGELRHVSRLLQDNLLPLMVQNSRILGVRAYLKAKAPFEYSLLRRGLFKLRRDVPYLREFLPGPE</sequence>
<protein>
    <submittedName>
        <fullName evidence="1">Uncharacterized protein</fullName>
    </submittedName>
</protein>
<dbReference type="AlphaFoldDB" id="A0A1Q9EQD6"/>
<evidence type="ECO:0000313" key="1">
    <source>
        <dbReference type="EMBL" id="OLQ09630.1"/>
    </source>
</evidence>
<dbReference type="Proteomes" id="UP000186817">
    <property type="component" value="Unassembled WGS sequence"/>
</dbReference>
<proteinExistence type="predicted"/>